<dbReference type="InParanoid" id="A0A162TY77"/>
<dbReference type="EMBL" id="KV440984">
    <property type="protein sequence ID" value="OAD71952.1"/>
    <property type="molecule type" value="Genomic_DNA"/>
</dbReference>
<dbReference type="AlphaFoldDB" id="A0A162TY77"/>
<dbReference type="GeneID" id="28997089"/>
<dbReference type="VEuPathDB" id="FungiDB:PHYBLDRAFT_169864"/>
<sequence>MQLQMTSFYNEFKDREFLDRTIVTSTSHNRLLLASFQDPYQKSTLFYVFRILEQIPAGHCFLKKIKTGCVSIISSYSETMESISPDAIETGHHLQRTFSQYDS</sequence>
<reference evidence="2" key="1">
    <citation type="submission" date="2015-06" db="EMBL/GenBank/DDBJ databases">
        <title>Expansion of signal transduction pathways in fungi by whole-genome duplication.</title>
        <authorList>
            <consortium name="DOE Joint Genome Institute"/>
            <person name="Corrochano L.M."/>
            <person name="Kuo A."/>
            <person name="Marcet-Houben M."/>
            <person name="Polaino S."/>
            <person name="Salamov A."/>
            <person name="Villalobos J.M."/>
            <person name="Alvarez M.I."/>
            <person name="Avalos J."/>
            <person name="Benito E.P."/>
            <person name="Benoit I."/>
            <person name="Burger G."/>
            <person name="Camino L.P."/>
            <person name="Canovas D."/>
            <person name="Cerda-Olmedo E."/>
            <person name="Cheng J.-F."/>
            <person name="Dominguez A."/>
            <person name="Elias M."/>
            <person name="Eslava A.P."/>
            <person name="Glaser F."/>
            <person name="Grimwood J."/>
            <person name="Gutierrez G."/>
            <person name="Heitman J."/>
            <person name="Henrissat B."/>
            <person name="Iturriaga E.A."/>
            <person name="Lang B.F."/>
            <person name="Lavin J.L."/>
            <person name="Lee S."/>
            <person name="Li W."/>
            <person name="Lindquist E."/>
            <person name="Lopez-Garcia S."/>
            <person name="Luque E.M."/>
            <person name="Marcos A.T."/>
            <person name="Martin J."/>
            <person name="McCluskey K."/>
            <person name="Medina H.R."/>
            <person name="Miralles-Duran A."/>
            <person name="Miyazaki A."/>
            <person name="Munoz-Torres E."/>
            <person name="Oguiza J.A."/>
            <person name="Ohm R."/>
            <person name="Olmedo M."/>
            <person name="Orejas M."/>
            <person name="Ortiz-Castellanos L."/>
            <person name="Pisabarro A.G."/>
            <person name="Rodriguez-Romero J."/>
            <person name="Ruiz-Herrera J."/>
            <person name="Ruiz-Vazquez R."/>
            <person name="Sanz C."/>
            <person name="Schackwitz W."/>
            <person name="Schmutz J."/>
            <person name="Shahriari M."/>
            <person name="Shelest E."/>
            <person name="Silva-Franco F."/>
            <person name="Soanes D."/>
            <person name="Syed K."/>
            <person name="Tagua V.G."/>
            <person name="Talbot N.J."/>
            <person name="Thon M."/>
            <person name="De vries R.P."/>
            <person name="Wiebenga A."/>
            <person name="Yadav J.S."/>
            <person name="Braun E.L."/>
            <person name="Baker S."/>
            <person name="Garre V."/>
            <person name="Horwitz B."/>
            <person name="Torres-Martinez S."/>
            <person name="Idnurm A."/>
            <person name="Herrera-Estrella A."/>
            <person name="Gabaldon T."/>
            <person name="Grigoriev I.V."/>
        </authorList>
    </citation>
    <scope>NUCLEOTIDE SEQUENCE [LARGE SCALE GENOMIC DNA]</scope>
    <source>
        <strain evidence="2">NRRL 1555(-)</strain>
    </source>
</reference>
<evidence type="ECO:0000313" key="2">
    <source>
        <dbReference type="Proteomes" id="UP000077315"/>
    </source>
</evidence>
<evidence type="ECO:0000313" key="1">
    <source>
        <dbReference type="EMBL" id="OAD71952.1"/>
    </source>
</evidence>
<name>A0A162TY77_PHYB8</name>
<protein>
    <submittedName>
        <fullName evidence="1">Uncharacterized protein</fullName>
    </submittedName>
</protein>
<accession>A0A162TY77</accession>
<gene>
    <name evidence="1" type="ORF">PHYBLDRAFT_169864</name>
</gene>
<organism evidence="1 2">
    <name type="scientific">Phycomyces blakesleeanus (strain ATCC 8743b / DSM 1359 / FGSC 10004 / NBRC 33097 / NRRL 1555)</name>
    <dbReference type="NCBI Taxonomy" id="763407"/>
    <lineage>
        <taxon>Eukaryota</taxon>
        <taxon>Fungi</taxon>
        <taxon>Fungi incertae sedis</taxon>
        <taxon>Mucoromycota</taxon>
        <taxon>Mucoromycotina</taxon>
        <taxon>Mucoromycetes</taxon>
        <taxon>Mucorales</taxon>
        <taxon>Phycomycetaceae</taxon>
        <taxon>Phycomyces</taxon>
    </lineage>
</organism>
<keyword evidence="2" id="KW-1185">Reference proteome</keyword>
<proteinExistence type="predicted"/>
<dbReference type="RefSeq" id="XP_018289992.1">
    <property type="nucleotide sequence ID" value="XM_018436183.1"/>
</dbReference>
<dbReference type="Proteomes" id="UP000077315">
    <property type="component" value="Unassembled WGS sequence"/>
</dbReference>